<proteinExistence type="predicted"/>
<keyword evidence="2" id="KW-1185">Reference proteome</keyword>
<organism evidence="1 2">
    <name type="scientific">Mytilus galloprovincialis</name>
    <name type="common">Mediterranean mussel</name>
    <dbReference type="NCBI Taxonomy" id="29158"/>
    <lineage>
        <taxon>Eukaryota</taxon>
        <taxon>Metazoa</taxon>
        <taxon>Spiralia</taxon>
        <taxon>Lophotrochozoa</taxon>
        <taxon>Mollusca</taxon>
        <taxon>Bivalvia</taxon>
        <taxon>Autobranchia</taxon>
        <taxon>Pteriomorphia</taxon>
        <taxon>Mytilida</taxon>
        <taxon>Mytiloidea</taxon>
        <taxon>Mytilidae</taxon>
        <taxon>Mytilinae</taxon>
        <taxon>Mytilus</taxon>
    </lineage>
</organism>
<comment type="caution">
    <text evidence="1">The sequence shown here is derived from an EMBL/GenBank/DDBJ whole genome shotgun (WGS) entry which is preliminary data.</text>
</comment>
<gene>
    <name evidence="1" type="ORF">MGAL_10B090190</name>
</gene>
<dbReference type="AlphaFoldDB" id="A0A8B6C6W4"/>
<dbReference type="EMBL" id="UYJE01001185">
    <property type="protein sequence ID" value="VDH99890.1"/>
    <property type="molecule type" value="Genomic_DNA"/>
</dbReference>
<reference evidence="1" key="1">
    <citation type="submission" date="2018-11" db="EMBL/GenBank/DDBJ databases">
        <authorList>
            <person name="Alioto T."/>
            <person name="Alioto T."/>
        </authorList>
    </citation>
    <scope>NUCLEOTIDE SEQUENCE</scope>
</reference>
<evidence type="ECO:0000313" key="2">
    <source>
        <dbReference type="Proteomes" id="UP000596742"/>
    </source>
</evidence>
<dbReference type="Proteomes" id="UP000596742">
    <property type="component" value="Unassembled WGS sequence"/>
</dbReference>
<sequence length="88" mass="10307">MECSRYRYFVLLYICFHTCIRSNEGFRLFESPPNNGLPEDIVTNADVIDYKVNLSGKDLYMYIVQALKSGRPFGESRRKQMQALRFGK</sequence>
<evidence type="ECO:0000313" key="1">
    <source>
        <dbReference type="EMBL" id="VDH99890.1"/>
    </source>
</evidence>
<protein>
    <submittedName>
        <fullName evidence="1">Uncharacterized protein</fullName>
    </submittedName>
</protein>
<name>A0A8B6C6W4_MYTGA</name>
<accession>A0A8B6C6W4</accession>